<dbReference type="EMBL" id="ADBV01010380">
    <property type="protein sequence ID" value="EJW75559.1"/>
    <property type="molecule type" value="Genomic_DNA"/>
</dbReference>
<sequence>ADWLVFFATDSLKLISIFDGRLILDHNKLREIGFNVSAIGIASSQLCKNCYK</sequence>
<name>J9EJQ0_WUCBA</name>
<dbReference type="Proteomes" id="UP000004810">
    <property type="component" value="Unassembled WGS sequence"/>
</dbReference>
<feature type="non-terminal residue" evidence="1">
    <location>
        <position position="1"/>
    </location>
</feature>
<gene>
    <name evidence="1" type="ORF">WUBG_13534</name>
</gene>
<accession>J9EJQ0</accession>
<evidence type="ECO:0000313" key="2">
    <source>
        <dbReference type="Proteomes" id="UP000004810"/>
    </source>
</evidence>
<protein>
    <submittedName>
        <fullName evidence="1">Uncharacterized protein</fullName>
    </submittedName>
</protein>
<reference evidence="2" key="1">
    <citation type="submission" date="2012-08" db="EMBL/GenBank/DDBJ databases">
        <title>The Genome Sequence of Wuchereria bancrofti.</title>
        <authorList>
            <person name="Nutman T.B."/>
            <person name="Fink D.L."/>
            <person name="Russ C."/>
            <person name="Young S."/>
            <person name="Zeng Q."/>
            <person name="Koehrsen M."/>
            <person name="Alvarado L."/>
            <person name="Berlin A."/>
            <person name="Chapman S.B."/>
            <person name="Chen Z."/>
            <person name="Freedman E."/>
            <person name="Gellesch M."/>
            <person name="Goldberg J."/>
            <person name="Griggs A."/>
            <person name="Gujja S."/>
            <person name="Heilman E.R."/>
            <person name="Heiman D."/>
            <person name="Hepburn T."/>
            <person name="Howarth C."/>
            <person name="Jen D."/>
            <person name="Larson L."/>
            <person name="Lewis B."/>
            <person name="Mehta T."/>
            <person name="Park D."/>
            <person name="Pearson M."/>
            <person name="Roberts A."/>
            <person name="Saif S."/>
            <person name="Shea T."/>
            <person name="Shenoy N."/>
            <person name="Sisk P."/>
            <person name="Stolte C."/>
            <person name="Sykes S."/>
            <person name="Walk T."/>
            <person name="White J."/>
            <person name="Yandava C."/>
            <person name="Haas B."/>
            <person name="Henn M.R."/>
            <person name="Nusbaum C."/>
            <person name="Birren B."/>
        </authorList>
    </citation>
    <scope>NUCLEOTIDE SEQUENCE [LARGE SCALE GENOMIC DNA]</scope>
    <source>
        <strain evidence="2">NA</strain>
    </source>
</reference>
<comment type="caution">
    <text evidence="1">The sequence shown here is derived from an EMBL/GenBank/DDBJ whole genome shotgun (WGS) entry which is preliminary data.</text>
</comment>
<dbReference type="AlphaFoldDB" id="J9EJQ0"/>
<organism evidence="1 2">
    <name type="scientific">Wuchereria bancrofti</name>
    <dbReference type="NCBI Taxonomy" id="6293"/>
    <lineage>
        <taxon>Eukaryota</taxon>
        <taxon>Metazoa</taxon>
        <taxon>Ecdysozoa</taxon>
        <taxon>Nematoda</taxon>
        <taxon>Chromadorea</taxon>
        <taxon>Rhabditida</taxon>
        <taxon>Spirurina</taxon>
        <taxon>Spiruromorpha</taxon>
        <taxon>Filarioidea</taxon>
        <taxon>Onchocercidae</taxon>
        <taxon>Wuchereria</taxon>
    </lineage>
</organism>
<evidence type="ECO:0000313" key="1">
    <source>
        <dbReference type="EMBL" id="EJW75559.1"/>
    </source>
</evidence>
<proteinExistence type="predicted"/>